<keyword evidence="4" id="KW-1185">Reference proteome</keyword>
<proteinExistence type="predicted"/>
<dbReference type="EMBL" id="OU503040">
    <property type="protein sequence ID" value="CAI9762312.1"/>
    <property type="molecule type" value="Genomic_DNA"/>
</dbReference>
<protein>
    <submittedName>
        <fullName evidence="3">Uncharacterized protein</fullName>
    </submittedName>
</protein>
<name>A0AAD2DPL6_9LAMI</name>
<dbReference type="PANTHER" id="PTHR11227">
    <property type="entry name" value="WD-REPEAT PROTEIN INTERACTING WITH PHOSPHOINOSIDES WIPI -RELATED"/>
    <property type="match status" value="1"/>
</dbReference>
<evidence type="ECO:0000313" key="4">
    <source>
        <dbReference type="Proteomes" id="UP000834106"/>
    </source>
</evidence>
<gene>
    <name evidence="3" type="ORF">FPE_LOCUS9742</name>
</gene>
<evidence type="ECO:0000313" key="3">
    <source>
        <dbReference type="EMBL" id="CAI9762312.1"/>
    </source>
</evidence>
<evidence type="ECO:0000256" key="2">
    <source>
        <dbReference type="ARBA" id="ARBA00022737"/>
    </source>
</evidence>
<dbReference type="Proteomes" id="UP000834106">
    <property type="component" value="Chromosome 5"/>
</dbReference>
<dbReference type="SUPFAM" id="SSF50978">
    <property type="entry name" value="WD40 repeat-like"/>
    <property type="match status" value="1"/>
</dbReference>
<evidence type="ECO:0000256" key="1">
    <source>
        <dbReference type="ARBA" id="ARBA00022574"/>
    </source>
</evidence>
<dbReference type="AlphaFoldDB" id="A0AAD2DPL6"/>
<organism evidence="3 4">
    <name type="scientific">Fraxinus pennsylvanica</name>
    <dbReference type="NCBI Taxonomy" id="56036"/>
    <lineage>
        <taxon>Eukaryota</taxon>
        <taxon>Viridiplantae</taxon>
        <taxon>Streptophyta</taxon>
        <taxon>Embryophyta</taxon>
        <taxon>Tracheophyta</taxon>
        <taxon>Spermatophyta</taxon>
        <taxon>Magnoliopsida</taxon>
        <taxon>eudicotyledons</taxon>
        <taxon>Gunneridae</taxon>
        <taxon>Pentapetalae</taxon>
        <taxon>asterids</taxon>
        <taxon>lamiids</taxon>
        <taxon>Lamiales</taxon>
        <taxon>Oleaceae</taxon>
        <taxon>Oleeae</taxon>
        <taxon>Fraxinus</taxon>
    </lineage>
</organism>
<reference evidence="3" key="1">
    <citation type="submission" date="2023-05" db="EMBL/GenBank/DDBJ databases">
        <authorList>
            <person name="Huff M."/>
        </authorList>
    </citation>
    <scope>NUCLEOTIDE SEQUENCE</scope>
</reference>
<keyword evidence="2" id="KW-0677">Repeat</keyword>
<dbReference type="InterPro" id="IPR036322">
    <property type="entry name" value="WD40_repeat_dom_sf"/>
</dbReference>
<dbReference type="InterPro" id="IPR048720">
    <property type="entry name" value="PROPPIN"/>
</dbReference>
<sequence>MTSAVSKSQGVVPPAGFGVHELSVAGSSASFVHSEAELTDNEETELHSVSWTQEFSCFVETFRRDLKSGGFRIVEMIFRCNILALVGSKTNSQYPSNKVIIWDDHQSRCIGEFSFRSKVRAVKLSKDRVVIVVEHKIYVYNFMDSKLLCQIDSGNPQGTLLPLTPLEFICVCLPWSATTTDQVRREVDKEDIYSIALSPNVQWFRVTKALSTYSVSECG</sequence>
<accession>A0AAD2DPL6</accession>
<keyword evidence="1" id="KW-0853">WD repeat</keyword>